<evidence type="ECO:0000259" key="1">
    <source>
        <dbReference type="Pfam" id="PF00078"/>
    </source>
</evidence>
<dbReference type="InterPro" id="IPR000477">
    <property type="entry name" value="RT_dom"/>
</dbReference>
<proteinExistence type="predicted"/>
<organism evidence="2 3">
    <name type="scientific">Grus japonensis</name>
    <name type="common">Japanese crane</name>
    <name type="synonym">Red-crowned crane</name>
    <dbReference type="NCBI Taxonomy" id="30415"/>
    <lineage>
        <taxon>Eukaryota</taxon>
        <taxon>Metazoa</taxon>
        <taxon>Chordata</taxon>
        <taxon>Craniata</taxon>
        <taxon>Vertebrata</taxon>
        <taxon>Euteleostomi</taxon>
        <taxon>Archelosauria</taxon>
        <taxon>Archosauria</taxon>
        <taxon>Dinosauria</taxon>
        <taxon>Saurischia</taxon>
        <taxon>Theropoda</taxon>
        <taxon>Coelurosauria</taxon>
        <taxon>Aves</taxon>
        <taxon>Neognathae</taxon>
        <taxon>Neoaves</taxon>
        <taxon>Gruiformes</taxon>
        <taxon>Gruidae</taxon>
        <taxon>Grus</taxon>
    </lineage>
</organism>
<keyword evidence="3" id="KW-1185">Reference proteome</keyword>
<protein>
    <submittedName>
        <fullName evidence="2">cAMP-dependent protein kinase inhibitor alpha</fullName>
    </submittedName>
</protein>
<feature type="domain" description="Reverse transcriptase" evidence="1">
    <location>
        <begin position="31"/>
        <end position="114"/>
    </location>
</feature>
<dbReference type="PANTHER" id="PTHR33332">
    <property type="entry name" value="REVERSE TRANSCRIPTASE DOMAIN-CONTAINING PROTEIN"/>
    <property type="match status" value="1"/>
</dbReference>
<reference evidence="2 3" key="1">
    <citation type="submission" date="2024-06" db="EMBL/GenBank/DDBJ databases">
        <title>The draft genome of Grus japonensis, version 3.</title>
        <authorList>
            <person name="Nabeshima K."/>
            <person name="Suzuki S."/>
            <person name="Onuma M."/>
        </authorList>
    </citation>
    <scope>NUCLEOTIDE SEQUENCE [LARGE SCALE GENOMIC DNA]</scope>
    <source>
        <strain evidence="2 3">451A</strain>
    </source>
</reference>
<comment type="caution">
    <text evidence="2">The sequence shown here is derived from an EMBL/GenBank/DDBJ whole genome shotgun (WGS) entry which is preliminary data.</text>
</comment>
<dbReference type="AlphaFoldDB" id="A0ABC9Y0M0"/>
<dbReference type="GO" id="GO:0004860">
    <property type="term" value="F:protein kinase inhibitor activity"/>
    <property type="evidence" value="ECO:0007669"/>
    <property type="project" value="UniProtKB-KW"/>
</dbReference>
<accession>A0ABC9Y0M0</accession>
<dbReference type="EMBL" id="BAAFJT010000040">
    <property type="protein sequence ID" value="GAB0203568.1"/>
    <property type="molecule type" value="Genomic_DNA"/>
</dbReference>
<evidence type="ECO:0000313" key="2">
    <source>
        <dbReference type="EMBL" id="GAB0203568.1"/>
    </source>
</evidence>
<dbReference type="Proteomes" id="UP001623348">
    <property type="component" value="Unassembled WGS sequence"/>
</dbReference>
<name>A0ABC9Y0M0_GRUJA</name>
<keyword evidence="2" id="KW-0649">Protein kinase inhibitor</keyword>
<sequence length="166" mass="18799">MDHSVNKELAGWSHSKSCDQRLNIQVENSDEWCSSGSVLGPALFNIFVSDMDSGIKCTLSKFADDTKLCGVVDMVEGRDAIQRDPDRLERWAYVNHMKFNKAKCKVLHVGRRNPKHSYRLGGEWIESSPEEKDLGVLIDEMLNMSQGKVCWQPRKPTVSWAASREA</sequence>
<gene>
    <name evidence="2" type="ORF">GRJ2_002822400</name>
</gene>
<dbReference type="Pfam" id="PF00078">
    <property type="entry name" value="RVT_1"/>
    <property type="match status" value="1"/>
</dbReference>
<evidence type="ECO:0000313" key="3">
    <source>
        <dbReference type="Proteomes" id="UP001623348"/>
    </source>
</evidence>